<organism evidence="1">
    <name type="scientific">marine metagenome</name>
    <dbReference type="NCBI Taxonomy" id="408172"/>
    <lineage>
        <taxon>unclassified sequences</taxon>
        <taxon>metagenomes</taxon>
        <taxon>ecological metagenomes</taxon>
    </lineage>
</organism>
<dbReference type="Gene3D" id="3.30.420.240">
    <property type="match status" value="1"/>
</dbReference>
<sequence length="96" mass="11168">SNFVSKGTSFEAEDGATDDMVMCLVFFAWLTNQNYFKELTNEDIRKRLYQSQQKMIDEDMAPFGFIDDGITMADDAPFVDVEGDYWRPVQKAPDYW</sequence>
<feature type="non-terminal residue" evidence="1">
    <location>
        <position position="1"/>
    </location>
</feature>
<gene>
    <name evidence="1" type="ORF">METZ01_LOCUS345807</name>
</gene>
<protein>
    <recommendedName>
        <fullName evidence="2">Terminase large subunit gp17-like C-terminal domain-containing protein</fullName>
    </recommendedName>
</protein>
<accession>A0A382R5E1</accession>
<reference evidence="1" key="1">
    <citation type="submission" date="2018-05" db="EMBL/GenBank/DDBJ databases">
        <authorList>
            <person name="Lanie J.A."/>
            <person name="Ng W.-L."/>
            <person name="Kazmierczak K.M."/>
            <person name="Andrzejewski T.M."/>
            <person name="Davidsen T.M."/>
            <person name="Wayne K.J."/>
            <person name="Tettelin H."/>
            <person name="Glass J.I."/>
            <person name="Rusch D."/>
            <person name="Podicherti R."/>
            <person name="Tsui H.-C.T."/>
            <person name="Winkler M.E."/>
        </authorList>
    </citation>
    <scope>NUCLEOTIDE SEQUENCE</scope>
</reference>
<proteinExistence type="predicted"/>
<name>A0A382R5E1_9ZZZZ</name>
<dbReference type="AlphaFoldDB" id="A0A382R5E1"/>
<dbReference type="EMBL" id="UINC01119260">
    <property type="protein sequence ID" value="SVC92953.1"/>
    <property type="molecule type" value="Genomic_DNA"/>
</dbReference>
<evidence type="ECO:0000313" key="1">
    <source>
        <dbReference type="EMBL" id="SVC92953.1"/>
    </source>
</evidence>
<evidence type="ECO:0008006" key="2">
    <source>
        <dbReference type="Google" id="ProtNLM"/>
    </source>
</evidence>